<accession>A0A6M0CKJ0</accession>
<keyword evidence="3" id="KW-1185">Reference proteome</keyword>
<dbReference type="PANTHER" id="PTHR42678:SF34">
    <property type="entry name" value="OS04G0183300 PROTEIN"/>
    <property type="match status" value="1"/>
</dbReference>
<dbReference type="Gene3D" id="3.90.1300.10">
    <property type="entry name" value="Amidase signature (AS) domain"/>
    <property type="match status" value="1"/>
</dbReference>
<dbReference type="PROSITE" id="PS51257">
    <property type="entry name" value="PROKAR_LIPOPROTEIN"/>
    <property type="match status" value="1"/>
</dbReference>
<dbReference type="PANTHER" id="PTHR42678">
    <property type="entry name" value="AMIDASE"/>
    <property type="match status" value="1"/>
</dbReference>
<gene>
    <name evidence="2" type="ORF">GWK10_01880</name>
</gene>
<proteinExistence type="predicted"/>
<evidence type="ECO:0000313" key="2">
    <source>
        <dbReference type="EMBL" id="NER15937.1"/>
    </source>
</evidence>
<evidence type="ECO:0000259" key="1">
    <source>
        <dbReference type="Pfam" id="PF01425"/>
    </source>
</evidence>
<dbReference type="AlphaFoldDB" id="A0A6M0CKJ0"/>
<protein>
    <submittedName>
        <fullName evidence="2">Amidase</fullName>
    </submittedName>
</protein>
<dbReference type="InterPro" id="IPR023631">
    <property type="entry name" value="Amidase_dom"/>
</dbReference>
<dbReference type="InterPro" id="IPR036928">
    <property type="entry name" value="AS_sf"/>
</dbReference>
<comment type="caution">
    <text evidence="2">The sequence shown here is derived from an EMBL/GenBank/DDBJ whole genome shotgun (WGS) entry which is preliminary data.</text>
</comment>
<dbReference type="Pfam" id="PF01425">
    <property type="entry name" value="Amidase"/>
    <property type="match status" value="1"/>
</dbReference>
<organism evidence="2 3">
    <name type="scientific">Spongiivirga citrea</name>
    <dbReference type="NCBI Taxonomy" id="1481457"/>
    <lineage>
        <taxon>Bacteria</taxon>
        <taxon>Pseudomonadati</taxon>
        <taxon>Bacteroidota</taxon>
        <taxon>Flavobacteriia</taxon>
        <taxon>Flavobacteriales</taxon>
        <taxon>Flavobacteriaceae</taxon>
        <taxon>Spongiivirga</taxon>
    </lineage>
</organism>
<dbReference type="Proteomes" id="UP000474296">
    <property type="component" value="Unassembled WGS sequence"/>
</dbReference>
<evidence type="ECO:0000313" key="3">
    <source>
        <dbReference type="Proteomes" id="UP000474296"/>
    </source>
</evidence>
<feature type="domain" description="Amidase" evidence="1">
    <location>
        <begin position="128"/>
        <end position="388"/>
    </location>
</feature>
<name>A0A6M0CKJ0_9FLAO</name>
<reference evidence="2 3" key="1">
    <citation type="submission" date="2020-01" db="EMBL/GenBank/DDBJ databases">
        <title>Spongiivirga citrea KCTC 32990T.</title>
        <authorList>
            <person name="Wang G."/>
        </authorList>
    </citation>
    <scope>NUCLEOTIDE SEQUENCE [LARGE SCALE GENOMIC DNA]</scope>
    <source>
        <strain evidence="2 3">KCTC 32990</strain>
    </source>
</reference>
<dbReference type="RefSeq" id="WP_164029199.1">
    <property type="nucleotide sequence ID" value="NZ_JAABOQ010000001.1"/>
</dbReference>
<dbReference type="SUPFAM" id="SSF75304">
    <property type="entry name" value="Amidase signature (AS) enzymes"/>
    <property type="match status" value="1"/>
</dbReference>
<sequence>MKKLLVVFTVFALLIACKKEVKQKEPAVIWEAYDESVDLAAQQEHESERMRYKLVNSVVTDKNSIWEPFITELSYFSAAEYEGLKPYILEKSIPEINKSIKEGKLTYEQLTLFYIYRIRQFESDNTLSLNAVIALNPEAVRIAIDLDENLDAEAMDLYSIKGMPILIKDNIGLAGIPTTAGAVALKDNMVDDAFITKQLKESGAIILGKANLSEWAYFFCSGCPLGYSALGGQTMNPYGRMQFESGGSSSGSGVAGAANYAVATVGTETSGSILSPSSKNSIVGLKPTIGKLSRGGIVPISSTLDTPGPMTKSVVDNAILLNAMLGKDKADSSTVESIQVNLKEIEDADLKGKRFGVIKALKEDSLYVAALDKIAKAGAELVEFDPGSPGLSGFITLLNIDMKIDLPYYFADYGNKDLSYKSVKDVVNFNKQDSLIRAPYGQQLFEGIVSDTTTVEELNVIKSNLEALGRNFFNTALDDLKVDAVLSINNYHAGYAAVAKYPALTVPMGYQESGEPMSLTFIGKQFEEEKLLQLGSAYEKVSKERKTPKKYQ</sequence>
<dbReference type="EMBL" id="JAABOQ010000001">
    <property type="protein sequence ID" value="NER15937.1"/>
    <property type="molecule type" value="Genomic_DNA"/>
</dbReference>